<evidence type="ECO:0000259" key="1">
    <source>
        <dbReference type="Pfam" id="PF13439"/>
    </source>
</evidence>
<dbReference type="AlphaFoldDB" id="A0AA92SZ76"/>
<dbReference type="Pfam" id="PF13439">
    <property type="entry name" value="Glyco_transf_4"/>
    <property type="match status" value="1"/>
</dbReference>
<dbReference type="SUPFAM" id="SSF53756">
    <property type="entry name" value="UDP-Glycosyltransferase/glycogen phosphorylase"/>
    <property type="match status" value="1"/>
</dbReference>
<comment type="caution">
    <text evidence="2">The sequence shown here is derived from an EMBL/GenBank/DDBJ whole genome shotgun (WGS) entry which is preliminary data.</text>
</comment>
<protein>
    <recommendedName>
        <fullName evidence="1">Glycosyltransferase subfamily 4-like N-terminal domain-containing protein</fullName>
    </recommendedName>
</protein>
<evidence type="ECO:0000313" key="3">
    <source>
        <dbReference type="Proteomes" id="UP000261187"/>
    </source>
</evidence>
<dbReference type="Proteomes" id="UP000261187">
    <property type="component" value="Unassembled WGS sequence"/>
</dbReference>
<dbReference type="EMBL" id="QSSA01000009">
    <property type="protein sequence ID" value="RGL62295.1"/>
    <property type="molecule type" value="Genomic_DNA"/>
</dbReference>
<proteinExistence type="predicted"/>
<feature type="domain" description="Glycosyltransferase subfamily 4-like N-terminal" evidence="1">
    <location>
        <begin position="111"/>
        <end position="231"/>
    </location>
</feature>
<organism evidence="2 3">
    <name type="scientific">Segatella copri</name>
    <dbReference type="NCBI Taxonomy" id="165179"/>
    <lineage>
        <taxon>Bacteria</taxon>
        <taxon>Pseudomonadati</taxon>
        <taxon>Bacteroidota</taxon>
        <taxon>Bacteroidia</taxon>
        <taxon>Bacteroidales</taxon>
        <taxon>Prevotellaceae</taxon>
        <taxon>Segatella</taxon>
    </lineage>
</organism>
<sequence>MASPTINKKKFNKNNQSIATMKKKHILMIAPASIPVTGAEAICNVKLLKVLSENGYKIDLISKKMKYTHYPETNLAELGLSLNSVSIIEVDNKMSLKVIWQHLCCLFIFGTVFKGAHWAYSALKVAKKLCKENQYDAIITKNSPSELLGHYLKKRNGLKWIATWNDPYPSEKYPQPYGNGINAKLFILEKPLLGQMEKADIHIFPNSRIRDYMKTYIRIPDKKARIIPHVVIPREHQDTPHENLRIVHLGNILPPRDATTFLKAFTEFIKNRSDAKIEIAFIGQTPNSVNDYIKTTHLEKYIKVFPPVKYEESQQILETYDIQLIIEAPCKEGIFLPTKVSDSMQLGKPIFTVSPPVGVLNDLYMQGHISYFSSVKDEKNILTTLEQVYKDFKNGKLKTYSLEDSYSPKTIFHQYDEII</sequence>
<evidence type="ECO:0000313" key="2">
    <source>
        <dbReference type="EMBL" id="RGL62295.1"/>
    </source>
</evidence>
<dbReference type="GO" id="GO:0016757">
    <property type="term" value="F:glycosyltransferase activity"/>
    <property type="evidence" value="ECO:0007669"/>
    <property type="project" value="UniProtKB-ARBA"/>
</dbReference>
<accession>A0AA92SZ76</accession>
<reference evidence="2 3" key="1">
    <citation type="submission" date="2018-08" db="EMBL/GenBank/DDBJ databases">
        <title>A genome reference for cultivated species of the human gut microbiota.</title>
        <authorList>
            <person name="Zou Y."/>
            <person name="Xue W."/>
            <person name="Luo G."/>
        </authorList>
    </citation>
    <scope>NUCLEOTIDE SEQUENCE [LARGE SCALE GENOMIC DNA]</scope>
    <source>
        <strain evidence="2 3">TF06-40</strain>
    </source>
</reference>
<gene>
    <name evidence="2" type="ORF">DXC61_05485</name>
</gene>
<dbReference type="RefSeq" id="WP_117693101.1">
    <property type="nucleotide sequence ID" value="NZ_QSSA01000009.1"/>
</dbReference>
<name>A0AA92SZ76_9BACT</name>
<dbReference type="InterPro" id="IPR028098">
    <property type="entry name" value="Glyco_trans_4-like_N"/>
</dbReference>
<dbReference type="Gene3D" id="3.40.50.2000">
    <property type="entry name" value="Glycogen Phosphorylase B"/>
    <property type="match status" value="2"/>
</dbReference>